<feature type="transmembrane region" description="Helical" evidence="7">
    <location>
        <begin position="236"/>
        <end position="259"/>
    </location>
</feature>
<gene>
    <name evidence="9" type="ORF">CYJ26_09625</name>
</gene>
<feature type="transmembrane region" description="Helical" evidence="7">
    <location>
        <begin position="21"/>
        <end position="41"/>
    </location>
</feature>
<evidence type="ECO:0000256" key="6">
    <source>
        <dbReference type="ARBA" id="ARBA00023136"/>
    </source>
</evidence>
<feature type="domain" description="ABC transmembrane type-1" evidence="8">
    <location>
        <begin position="412"/>
        <end position="574"/>
    </location>
</feature>
<evidence type="ECO:0000259" key="8">
    <source>
        <dbReference type="Pfam" id="PF00528"/>
    </source>
</evidence>
<keyword evidence="2" id="KW-0813">Transport</keyword>
<feature type="transmembrane region" description="Helical" evidence="7">
    <location>
        <begin position="191"/>
        <end position="215"/>
    </location>
</feature>
<evidence type="ECO:0000256" key="2">
    <source>
        <dbReference type="ARBA" id="ARBA00022448"/>
    </source>
</evidence>
<comment type="caution">
    <text evidence="9">The sequence shown here is derived from an EMBL/GenBank/DDBJ whole genome shotgun (WGS) entry which is preliminary data.</text>
</comment>
<dbReference type="Proteomes" id="UP000234778">
    <property type="component" value="Unassembled WGS sequence"/>
</dbReference>
<dbReference type="PANTHER" id="PTHR43163">
    <property type="entry name" value="DIPEPTIDE TRANSPORT SYSTEM PERMEASE PROTEIN DPPB-RELATED"/>
    <property type="match status" value="1"/>
</dbReference>
<evidence type="ECO:0000256" key="1">
    <source>
        <dbReference type="ARBA" id="ARBA00004651"/>
    </source>
</evidence>
<protein>
    <submittedName>
        <fullName evidence="9">ABC transporter permease</fullName>
    </submittedName>
</protein>
<feature type="transmembrane region" description="Helical" evidence="7">
    <location>
        <begin position="150"/>
        <end position="179"/>
    </location>
</feature>
<sequence length="580" mass="58043">MTAPALPSLTRLARGADGVVLLSRVAAVAGVLLGIGLMPWWSSHDPALTVLRASSTEREATEEVVASLRRRLGIQDGPWATIGHWLARLAHGDLGTSWVSGQPVAHGTGQALAVSLTLMAAAMALALLIAVGLMVPALRDGLAGRQRRRSGALGAALTALPDYLLAPVLVLSVCVGLGWLPPYGWGRAEQVILPVVSLGVPAGGLLGALAVDAVTEVFRQHWVTTWVTAGIRGRRLVLAVLHQALVPLLGQVALVVVGLTGAGVAVEKVFAVPGLGRALLGAASAQDVPALQAGMLLLLLVALVAGARPAPLRRGLAGGADGTGSLAAAPPAQPSGRTSLVLALAGSGGLAVLMLLGAGRDPYAVVASRLAGPTASLPLGADALGRDLLARVAHGAVATLSSAVVVTGACLVIGILAGLLPRASTGLVEVGNAVPAVLAGLVVAAVAGPSRHGAAMAVACVSWAPLGAHAAALMRSVRERPDVVMAPALGEPSWLTTLTRVLPAVVPVLVRHAALRLPGVALALTGLGFLGLGAKAPSPEWGLVLAEGLAYLERAPWAAGAPALALVALAVSALATSRVR</sequence>
<evidence type="ECO:0000256" key="5">
    <source>
        <dbReference type="ARBA" id="ARBA00022989"/>
    </source>
</evidence>
<reference evidence="9 10" key="1">
    <citation type="submission" date="2017-12" db="EMBL/GenBank/DDBJ databases">
        <title>Phylogenetic diversity of female urinary microbiome.</title>
        <authorList>
            <person name="Thomas-White K."/>
            <person name="Wolfe A.J."/>
        </authorList>
    </citation>
    <scope>NUCLEOTIDE SEQUENCE [LARGE SCALE GENOMIC DNA]</scope>
    <source>
        <strain evidence="9 10">UMB0319</strain>
    </source>
</reference>
<dbReference type="PANTHER" id="PTHR43163:SF6">
    <property type="entry name" value="DIPEPTIDE TRANSPORT SYSTEM PERMEASE PROTEIN DPPB-RELATED"/>
    <property type="match status" value="1"/>
</dbReference>
<feature type="transmembrane region" description="Helical" evidence="7">
    <location>
        <begin position="453"/>
        <end position="473"/>
    </location>
</feature>
<dbReference type="InterPro" id="IPR000515">
    <property type="entry name" value="MetI-like"/>
</dbReference>
<feature type="domain" description="ABC transmembrane type-1" evidence="8">
    <location>
        <begin position="156"/>
        <end position="305"/>
    </location>
</feature>
<keyword evidence="5 7" id="KW-1133">Transmembrane helix</keyword>
<dbReference type="InterPro" id="IPR035906">
    <property type="entry name" value="MetI-like_sf"/>
</dbReference>
<keyword evidence="6 7" id="KW-0472">Membrane</keyword>
<dbReference type="Pfam" id="PF00528">
    <property type="entry name" value="BPD_transp_1"/>
    <property type="match status" value="2"/>
</dbReference>
<evidence type="ECO:0000256" key="4">
    <source>
        <dbReference type="ARBA" id="ARBA00022692"/>
    </source>
</evidence>
<evidence type="ECO:0000313" key="9">
    <source>
        <dbReference type="EMBL" id="PKY98051.1"/>
    </source>
</evidence>
<feature type="transmembrane region" description="Helical" evidence="7">
    <location>
        <begin position="396"/>
        <end position="420"/>
    </location>
</feature>
<feature type="transmembrane region" description="Helical" evidence="7">
    <location>
        <begin position="112"/>
        <end position="138"/>
    </location>
</feature>
<dbReference type="EMBL" id="PKHA01000012">
    <property type="protein sequence ID" value="PKY98051.1"/>
    <property type="molecule type" value="Genomic_DNA"/>
</dbReference>
<organism evidence="9 10">
    <name type="scientific">Actinomyces urogenitalis</name>
    <dbReference type="NCBI Taxonomy" id="103621"/>
    <lineage>
        <taxon>Bacteria</taxon>
        <taxon>Bacillati</taxon>
        <taxon>Actinomycetota</taxon>
        <taxon>Actinomycetes</taxon>
        <taxon>Actinomycetales</taxon>
        <taxon>Actinomycetaceae</taxon>
        <taxon>Actinomyces</taxon>
    </lineage>
</organism>
<comment type="subcellular location">
    <subcellularLocation>
        <location evidence="1">Cell membrane</location>
        <topology evidence="1">Multi-pass membrane protein</topology>
    </subcellularLocation>
</comment>
<dbReference type="GO" id="GO:0071916">
    <property type="term" value="F:dipeptide transmembrane transporter activity"/>
    <property type="evidence" value="ECO:0007669"/>
    <property type="project" value="TreeGrafter"/>
</dbReference>
<feature type="transmembrane region" description="Helical" evidence="7">
    <location>
        <begin position="427"/>
        <end position="447"/>
    </location>
</feature>
<proteinExistence type="predicted"/>
<dbReference type="GO" id="GO:0005886">
    <property type="term" value="C:plasma membrane"/>
    <property type="evidence" value="ECO:0007669"/>
    <property type="project" value="UniProtKB-SubCell"/>
</dbReference>
<feature type="transmembrane region" description="Helical" evidence="7">
    <location>
        <begin position="340"/>
        <end position="359"/>
    </location>
</feature>
<name>A0A2I1KQZ3_9ACTO</name>
<dbReference type="SUPFAM" id="SSF161098">
    <property type="entry name" value="MetI-like"/>
    <property type="match status" value="1"/>
</dbReference>
<keyword evidence="3" id="KW-1003">Cell membrane</keyword>
<dbReference type="AlphaFoldDB" id="A0A2I1KQZ3"/>
<accession>A0A2I1KQZ3</accession>
<feature type="transmembrane region" description="Helical" evidence="7">
    <location>
        <begin position="554"/>
        <end position="575"/>
    </location>
</feature>
<evidence type="ECO:0000256" key="3">
    <source>
        <dbReference type="ARBA" id="ARBA00022475"/>
    </source>
</evidence>
<dbReference type="GeneID" id="81709192"/>
<evidence type="ECO:0000313" key="10">
    <source>
        <dbReference type="Proteomes" id="UP000234778"/>
    </source>
</evidence>
<feature type="transmembrane region" description="Helical" evidence="7">
    <location>
        <begin position="513"/>
        <end position="534"/>
    </location>
</feature>
<feature type="transmembrane region" description="Helical" evidence="7">
    <location>
        <begin position="290"/>
        <end position="307"/>
    </location>
</feature>
<keyword evidence="4 7" id="KW-0812">Transmembrane</keyword>
<evidence type="ECO:0000256" key="7">
    <source>
        <dbReference type="SAM" id="Phobius"/>
    </source>
</evidence>
<dbReference type="RefSeq" id="WP_101638331.1">
    <property type="nucleotide sequence ID" value="NZ_JAHAIH010000017.1"/>
</dbReference>